<feature type="transmembrane region" description="Helical" evidence="1">
    <location>
        <begin position="152"/>
        <end position="175"/>
    </location>
</feature>
<keyword evidence="1" id="KW-0812">Transmembrane</keyword>
<gene>
    <name evidence="2" type="ORF">GQ466_01670</name>
</gene>
<reference evidence="2 3" key="1">
    <citation type="submission" date="2019-12" db="EMBL/GenBank/DDBJ databases">
        <title>Nocardia macrotermitis sp. nov. and Nocardia aurantia sp. nov., isolated from the gut of the fungus growing-termite Macrotermes natalensis.</title>
        <authorList>
            <person name="Christine B."/>
            <person name="Rene B."/>
        </authorList>
    </citation>
    <scope>NUCLEOTIDE SEQUENCE [LARGE SCALE GENOMIC DNA]</scope>
    <source>
        <strain evidence="2 3">DSM 102126</strain>
    </source>
</reference>
<dbReference type="EMBL" id="WUTW01000001">
    <property type="protein sequence ID" value="MXQ62736.1"/>
    <property type="molecule type" value="Genomic_DNA"/>
</dbReference>
<comment type="caution">
    <text evidence="2">The sequence shown here is derived from an EMBL/GenBank/DDBJ whole genome shotgun (WGS) entry which is preliminary data.</text>
</comment>
<dbReference type="OrthoDB" id="3528350at2"/>
<dbReference type="AlphaFoldDB" id="A0A6I4W3D5"/>
<name>A0A6I4W3D5_9ACTN</name>
<dbReference type="Proteomes" id="UP000431901">
    <property type="component" value="Unassembled WGS sequence"/>
</dbReference>
<evidence type="ECO:0000313" key="3">
    <source>
        <dbReference type="Proteomes" id="UP000431901"/>
    </source>
</evidence>
<dbReference type="RefSeq" id="WP_161100987.1">
    <property type="nucleotide sequence ID" value="NZ_JBHLYI010000002.1"/>
</dbReference>
<accession>A0A6I4W3D5</accession>
<evidence type="ECO:0000313" key="2">
    <source>
        <dbReference type="EMBL" id="MXQ62736.1"/>
    </source>
</evidence>
<feature type="transmembrane region" description="Helical" evidence="1">
    <location>
        <begin position="68"/>
        <end position="86"/>
    </location>
</feature>
<keyword evidence="1" id="KW-1133">Transmembrane helix</keyword>
<keyword evidence="3" id="KW-1185">Reference proteome</keyword>
<protein>
    <submittedName>
        <fullName evidence="2">Uncharacterized protein</fullName>
    </submittedName>
</protein>
<sequence length="287" mass="30992">MSAAQTWYRLLLRVYPREHRAAYGAEILDALGEAAPSGRPSVRESVALVREGAAERVRRRTAPWWADGLHLALTVLAAVNLAYALVDRENAWWTAVSAALLLVLLRGWTLAALPLALAVAFSTARGMVGVDGTGDGRFHKMADLAGYLGPEYWNWVSLIPYGLLAAGAVVLAALYRKNLPARSWWWAAVPAVELAASLVADRWDVTFPFLRVGLEGGLLLAGLWATLVTRSPRFAVAGAFYVVPGEINALVYPPQSTGDVAYRCVLAVLLVVTAALLTRPRRPEPAG</sequence>
<proteinExistence type="predicted"/>
<evidence type="ECO:0000256" key="1">
    <source>
        <dbReference type="SAM" id="Phobius"/>
    </source>
</evidence>
<keyword evidence="1" id="KW-0472">Membrane</keyword>
<feature type="transmembrane region" description="Helical" evidence="1">
    <location>
        <begin position="98"/>
        <end position="121"/>
    </location>
</feature>
<organism evidence="2 3">
    <name type="scientific">Actinomadura rayongensis</name>
    <dbReference type="NCBI Taxonomy" id="1429076"/>
    <lineage>
        <taxon>Bacteria</taxon>
        <taxon>Bacillati</taxon>
        <taxon>Actinomycetota</taxon>
        <taxon>Actinomycetes</taxon>
        <taxon>Streptosporangiales</taxon>
        <taxon>Thermomonosporaceae</taxon>
        <taxon>Actinomadura</taxon>
    </lineage>
</organism>